<feature type="compositionally biased region" description="Low complexity" evidence="1">
    <location>
        <begin position="60"/>
        <end position="74"/>
    </location>
</feature>
<gene>
    <name evidence="2" type="ORF">AALO_G00152420</name>
</gene>
<evidence type="ECO:0000256" key="1">
    <source>
        <dbReference type="SAM" id="MobiDB-lite"/>
    </source>
</evidence>
<keyword evidence="3" id="KW-1185">Reference proteome</keyword>
<evidence type="ECO:0000313" key="3">
    <source>
        <dbReference type="Proteomes" id="UP000823561"/>
    </source>
</evidence>
<accession>A0AAV6GEE1</accession>
<feature type="region of interest" description="Disordered" evidence="1">
    <location>
        <begin position="1"/>
        <end position="82"/>
    </location>
</feature>
<dbReference type="EMBL" id="JADWDJ010000011">
    <property type="protein sequence ID" value="KAG5273533.1"/>
    <property type="molecule type" value="Genomic_DNA"/>
</dbReference>
<feature type="compositionally biased region" description="Low complexity" evidence="1">
    <location>
        <begin position="21"/>
        <end position="32"/>
    </location>
</feature>
<comment type="caution">
    <text evidence="2">The sequence shown here is derived from an EMBL/GenBank/DDBJ whole genome shotgun (WGS) entry which is preliminary data.</text>
</comment>
<name>A0AAV6GEE1_9TELE</name>
<evidence type="ECO:0000313" key="2">
    <source>
        <dbReference type="EMBL" id="KAG5273533.1"/>
    </source>
</evidence>
<reference evidence="2" key="1">
    <citation type="submission" date="2020-10" db="EMBL/GenBank/DDBJ databases">
        <title>Chromosome-scale genome assembly of the Allis shad, Alosa alosa.</title>
        <authorList>
            <person name="Margot Z."/>
            <person name="Christophe K."/>
            <person name="Cabau C."/>
            <person name="Louis A."/>
            <person name="Berthelot C."/>
            <person name="Parey E."/>
            <person name="Roest Crollius H."/>
            <person name="Montfort J."/>
            <person name="Robinson-Rechavi M."/>
            <person name="Bucao C."/>
            <person name="Bouchez O."/>
            <person name="Gislard M."/>
            <person name="Lluch J."/>
            <person name="Milhes M."/>
            <person name="Lampietro C."/>
            <person name="Lopez Roques C."/>
            <person name="Donnadieu C."/>
            <person name="Braasch I."/>
            <person name="Desvignes T."/>
            <person name="Postlethwait J."/>
            <person name="Bobe J."/>
            <person name="Guiguen Y."/>
        </authorList>
    </citation>
    <scope>NUCLEOTIDE SEQUENCE</scope>
    <source>
        <strain evidence="2">M-15738</strain>
        <tissue evidence="2">Blood</tissue>
    </source>
</reference>
<protein>
    <submittedName>
        <fullName evidence="2">Uncharacterized protein</fullName>
    </submittedName>
</protein>
<proteinExistence type="predicted"/>
<dbReference type="Proteomes" id="UP000823561">
    <property type="component" value="Chromosome 11"/>
</dbReference>
<organism evidence="2 3">
    <name type="scientific">Alosa alosa</name>
    <name type="common">allis shad</name>
    <dbReference type="NCBI Taxonomy" id="278164"/>
    <lineage>
        <taxon>Eukaryota</taxon>
        <taxon>Metazoa</taxon>
        <taxon>Chordata</taxon>
        <taxon>Craniata</taxon>
        <taxon>Vertebrata</taxon>
        <taxon>Euteleostomi</taxon>
        <taxon>Actinopterygii</taxon>
        <taxon>Neopterygii</taxon>
        <taxon>Teleostei</taxon>
        <taxon>Clupei</taxon>
        <taxon>Clupeiformes</taxon>
        <taxon>Clupeoidei</taxon>
        <taxon>Clupeidae</taxon>
        <taxon>Alosa</taxon>
    </lineage>
</organism>
<sequence>MTFISREPHSGLGSQTLPVITGHRTPSTSTHSTVHHNQRTASSKEPTQGYKSSSHLKEVSGSLTSSSGLNLSFSEKQNTVAL</sequence>
<feature type="compositionally biased region" description="Polar residues" evidence="1">
    <location>
        <begin position="39"/>
        <end position="53"/>
    </location>
</feature>
<dbReference type="AlphaFoldDB" id="A0AAV6GEE1"/>